<accession>A0A803QWS1</accession>
<protein>
    <submittedName>
        <fullName evidence="2">Uncharacterized protein</fullName>
    </submittedName>
</protein>
<feature type="compositionally biased region" description="Polar residues" evidence="1">
    <location>
        <begin position="112"/>
        <end position="123"/>
    </location>
</feature>
<dbReference type="EnsemblPlants" id="novel_model_2354_5bd9a17a">
    <property type="protein sequence ID" value="cds.novel_model_2354_5bd9a17a"/>
    <property type="gene ID" value="novel_gene_1257_5bd9a17a"/>
</dbReference>
<evidence type="ECO:0000313" key="2">
    <source>
        <dbReference type="EnsemblPlants" id="cds.novel_model_2354_5bd9a17a"/>
    </source>
</evidence>
<feature type="region of interest" description="Disordered" evidence="1">
    <location>
        <begin position="103"/>
        <end position="134"/>
    </location>
</feature>
<evidence type="ECO:0000256" key="1">
    <source>
        <dbReference type="SAM" id="MobiDB-lite"/>
    </source>
</evidence>
<proteinExistence type="predicted"/>
<keyword evidence="3" id="KW-1185">Reference proteome</keyword>
<evidence type="ECO:0000313" key="3">
    <source>
        <dbReference type="Proteomes" id="UP000596661"/>
    </source>
</evidence>
<reference evidence="2" key="1">
    <citation type="submission" date="2018-11" db="EMBL/GenBank/DDBJ databases">
        <authorList>
            <person name="Grassa J C."/>
        </authorList>
    </citation>
    <scope>NUCLEOTIDE SEQUENCE [LARGE SCALE GENOMIC DNA]</scope>
</reference>
<dbReference type="Gramene" id="novel_model_2354_5bd9a17a">
    <property type="protein sequence ID" value="cds.novel_model_2354_5bd9a17a"/>
    <property type="gene ID" value="novel_gene_1257_5bd9a17a"/>
</dbReference>
<dbReference type="AlphaFoldDB" id="A0A803QWS1"/>
<organism evidence="2 3">
    <name type="scientific">Cannabis sativa</name>
    <name type="common">Hemp</name>
    <name type="synonym">Marijuana</name>
    <dbReference type="NCBI Taxonomy" id="3483"/>
    <lineage>
        <taxon>Eukaryota</taxon>
        <taxon>Viridiplantae</taxon>
        <taxon>Streptophyta</taxon>
        <taxon>Embryophyta</taxon>
        <taxon>Tracheophyta</taxon>
        <taxon>Spermatophyta</taxon>
        <taxon>Magnoliopsida</taxon>
        <taxon>eudicotyledons</taxon>
        <taxon>Gunneridae</taxon>
        <taxon>Pentapetalae</taxon>
        <taxon>rosids</taxon>
        <taxon>fabids</taxon>
        <taxon>Rosales</taxon>
        <taxon>Cannabaceae</taxon>
        <taxon>Cannabis</taxon>
    </lineage>
</organism>
<reference evidence="2" key="2">
    <citation type="submission" date="2021-03" db="UniProtKB">
        <authorList>
            <consortium name="EnsemblPlants"/>
        </authorList>
    </citation>
    <scope>IDENTIFICATION</scope>
</reference>
<name>A0A803QWS1_CANSA</name>
<sequence>MNSLKPLWLRKQGRKLAHMDRDENSNRFSVSQNDWSESDHARRPSVAFDCVVASTLVSAGIKEGSSASHTSVCSISAKRTRKHKSRWDQVSWEYPVVTNPASSSLQRKELNVESSSLPQTSTSTEDKDVSGCTNDQLDKVDLAHDVKQNTADDDDDDVPPGFSSPLMSTMGMGLSLGPSIVFGHPQEKFLSGLPVSYGVPLSIIQQFGAPETVGSWVVAPGMPFLPFPPLPSLPRRKKDSSPSENRHCLTINQPAEDLSSSYLSLSGGPNHFLAHDVKQNTATDDDDDVPPGFSFPLMPTMGMGLSLGPSVVCHFHCPPDTAVGHPQEEFLSHLPVSYGVPLSIILQFGPPETVRSWVVAPGMPFLPFPPLPPTSLW</sequence>
<gene>
    <name evidence="2" type="primary">LOC115711623</name>
</gene>
<dbReference type="EMBL" id="UZAU01000245">
    <property type="status" value="NOT_ANNOTATED_CDS"/>
    <property type="molecule type" value="Genomic_DNA"/>
</dbReference>
<dbReference type="Proteomes" id="UP000596661">
    <property type="component" value="Chromosome 3"/>
</dbReference>